<organism evidence="1">
    <name type="scientific">Amphimedon queenslandica</name>
    <name type="common">Sponge</name>
    <dbReference type="NCBI Taxonomy" id="400682"/>
    <lineage>
        <taxon>Eukaryota</taxon>
        <taxon>Metazoa</taxon>
        <taxon>Porifera</taxon>
        <taxon>Demospongiae</taxon>
        <taxon>Heteroscleromorpha</taxon>
        <taxon>Haplosclerida</taxon>
        <taxon>Niphatidae</taxon>
        <taxon>Amphimedon</taxon>
    </lineage>
</organism>
<sequence>MLSICCNSHDHLDCAVVLTLPLEKS</sequence>
<evidence type="ECO:0000313" key="1">
    <source>
        <dbReference type="EnsemblMetazoa" id="Aqu2.1.18636_001"/>
    </source>
</evidence>
<dbReference type="AlphaFoldDB" id="A0A1X7TTS2"/>
<protein>
    <submittedName>
        <fullName evidence="1">Uncharacterized protein</fullName>
    </submittedName>
</protein>
<accession>A0A1X7TTS2</accession>
<proteinExistence type="predicted"/>
<reference evidence="1" key="1">
    <citation type="submission" date="2017-05" db="UniProtKB">
        <authorList>
            <consortium name="EnsemblMetazoa"/>
        </authorList>
    </citation>
    <scope>IDENTIFICATION</scope>
</reference>
<dbReference type="InParanoid" id="A0A1X7TTS2"/>
<name>A0A1X7TTS2_AMPQE</name>
<dbReference type="EnsemblMetazoa" id="Aqu2.1.18636_001">
    <property type="protein sequence ID" value="Aqu2.1.18636_001"/>
    <property type="gene ID" value="Aqu2.1.18636"/>
</dbReference>